<organism evidence="1 2">
    <name type="scientific">Mycobacterium intracellulare</name>
    <dbReference type="NCBI Taxonomy" id="1767"/>
    <lineage>
        <taxon>Bacteria</taxon>
        <taxon>Bacillati</taxon>
        <taxon>Actinomycetota</taxon>
        <taxon>Actinomycetes</taxon>
        <taxon>Mycobacteriales</taxon>
        <taxon>Mycobacteriaceae</taxon>
        <taxon>Mycobacterium</taxon>
        <taxon>Mycobacterium avium complex (MAC)</taxon>
    </lineage>
</organism>
<sequence length="100" mass="11047">MGKDLLGVVIRRGLNRLKGMDGVVVATTADSGRNQIILVGWKVDGIEAVVKLTASSRRDHRRDIPLPRERTGFRSECPCGTKANMRPWSEAPKRACFSNV</sequence>
<proteinExistence type="predicted"/>
<evidence type="ECO:0000313" key="1">
    <source>
        <dbReference type="EMBL" id="MDV7014845.1"/>
    </source>
</evidence>
<gene>
    <name evidence="1" type="ORF">R4F53_21395</name>
</gene>
<comment type="caution">
    <text evidence="1">The sequence shown here is derived from an EMBL/GenBank/DDBJ whole genome shotgun (WGS) entry which is preliminary data.</text>
</comment>
<dbReference type="AlphaFoldDB" id="A0AAE4RFN6"/>
<dbReference type="EMBL" id="JAWLLD010000029">
    <property type="protein sequence ID" value="MDV7014845.1"/>
    <property type="molecule type" value="Genomic_DNA"/>
</dbReference>
<reference evidence="1" key="1">
    <citation type="submission" date="2023-10" db="EMBL/GenBank/DDBJ databases">
        <title>Characterization and genome sequence of Mycobacterium intracellulare ABSURDO, a novel pathogenic isolate with three colony morphotypes that vary in growth and acid-fastness.</title>
        <authorList>
            <person name="Jude B.A."/>
            <person name="Robinson R.T."/>
        </authorList>
    </citation>
    <scope>NUCLEOTIDE SEQUENCE</scope>
    <source>
        <strain evidence="1">ABSURDO Component B</strain>
    </source>
</reference>
<name>A0AAE4RFN6_MYCIT</name>
<dbReference type="Proteomes" id="UP001187143">
    <property type="component" value="Unassembled WGS sequence"/>
</dbReference>
<accession>A0AAE4RFN6</accession>
<evidence type="ECO:0000313" key="2">
    <source>
        <dbReference type="Proteomes" id="UP001187143"/>
    </source>
</evidence>
<protein>
    <submittedName>
        <fullName evidence="1">Uncharacterized protein</fullName>
    </submittedName>
</protein>